<evidence type="ECO:0000313" key="11">
    <source>
        <dbReference type="EMBL" id="QSV12699.1"/>
    </source>
</evidence>
<proteinExistence type="inferred from homology"/>
<keyword evidence="7" id="KW-0811">Translocation</keyword>
<geneLocation type="plastid" evidence="11"/>
<evidence type="ECO:0000256" key="7">
    <source>
        <dbReference type="ARBA" id="ARBA00023010"/>
    </source>
</evidence>
<comment type="subcellular location">
    <subcellularLocation>
        <location evidence="1">Membrane</location>
        <topology evidence="1">Multi-pass membrane protein</topology>
    </subcellularLocation>
</comment>
<feature type="transmembrane region" description="Helical" evidence="10">
    <location>
        <begin position="143"/>
        <end position="165"/>
    </location>
</feature>
<evidence type="ECO:0000256" key="6">
    <source>
        <dbReference type="ARBA" id="ARBA00022989"/>
    </source>
</evidence>
<organism evidence="11">
    <name type="scientific">Phaeophyceae sp</name>
    <dbReference type="NCBI Taxonomy" id="2249243"/>
    <lineage>
        <taxon>Eukaryota</taxon>
        <taxon>Sar</taxon>
        <taxon>Stramenopiles</taxon>
        <taxon>Ochrophyta</taxon>
        <taxon>PX clade</taxon>
        <taxon>Phaeophyceae</taxon>
    </lineage>
</organism>
<dbReference type="PROSITE" id="PS00756">
    <property type="entry name" value="SECY_2"/>
    <property type="match status" value="1"/>
</dbReference>
<feature type="transmembrane region" description="Helical" evidence="10">
    <location>
        <begin position="78"/>
        <end position="98"/>
    </location>
</feature>
<feature type="transmembrane region" description="Helical" evidence="10">
    <location>
        <begin position="172"/>
        <end position="191"/>
    </location>
</feature>
<dbReference type="GO" id="GO:0015031">
    <property type="term" value="P:protein transport"/>
    <property type="evidence" value="ECO:0007669"/>
    <property type="project" value="UniProtKB-KW"/>
</dbReference>
<evidence type="ECO:0000256" key="4">
    <source>
        <dbReference type="ARBA" id="ARBA00022692"/>
    </source>
</evidence>
<keyword evidence="5" id="KW-0653">Protein transport</keyword>
<comment type="similarity">
    <text evidence="2 9">Belongs to the SecY/SEC61-alpha family.</text>
</comment>
<keyword evidence="8 10" id="KW-0472">Membrane</keyword>
<evidence type="ECO:0000256" key="9">
    <source>
        <dbReference type="RuleBase" id="RU004349"/>
    </source>
</evidence>
<evidence type="ECO:0000256" key="8">
    <source>
        <dbReference type="ARBA" id="ARBA00023136"/>
    </source>
</evidence>
<dbReference type="PANTHER" id="PTHR10906">
    <property type="entry name" value="SECY/SEC61-ALPHA FAMILY MEMBER"/>
    <property type="match status" value="1"/>
</dbReference>
<evidence type="ECO:0000256" key="1">
    <source>
        <dbReference type="ARBA" id="ARBA00004141"/>
    </source>
</evidence>
<dbReference type="InterPro" id="IPR002208">
    <property type="entry name" value="SecY/SEC61-alpha"/>
</dbReference>
<evidence type="ECO:0000256" key="3">
    <source>
        <dbReference type="ARBA" id="ARBA00022448"/>
    </source>
</evidence>
<dbReference type="AlphaFoldDB" id="A0A8E5BDF1"/>
<name>A0A8E5BDF1_9PHAE</name>
<protein>
    <submittedName>
        <fullName evidence="11">Preprotein translocase subunit A</fullName>
    </submittedName>
</protein>
<dbReference type="InterPro" id="IPR026593">
    <property type="entry name" value="SecY"/>
</dbReference>
<sequence length="411" mass="47743">MILLVQNKTLPTCKQRFLYTFSLLTLIRIGSFLTLPYLSLKHILSLNEVNSSITKIFRFLNNFSGGTKTSLNIFSLSILPYINASIIIQLLTTFNPNFRNLQKEEGEYGRRKLIDYTRYLTFICAIFESFLTIYSFRTMILNFNFSILIQLSLTLITGSMILLWFSELITKYGIGNGSSILICFNIVSNFPEQLKSMIFFLTAQKFFITFFITLIFILITFSCVYLNEAIIKLPVISAKQLFNKVNNFSLWNYSVLPLRINQAGVMPLVYTSSIMFFFSFIKKYFNLQINNLRIPFGIFLYWLLFGIFLYIFTVFYSKMLLNPKDIAENFIKNSTSIKGLTPGIQTKNYFSKISKRLIVLNTLFLITILIFLNSLEYLLPINNLKLNNFGFTSQLILVNILIDTFSKIRKI</sequence>
<dbReference type="NCBIfam" id="TIGR00967">
    <property type="entry name" value="3a0501s007"/>
    <property type="match status" value="1"/>
</dbReference>
<feature type="transmembrane region" description="Helical" evidence="10">
    <location>
        <begin position="357"/>
        <end position="375"/>
    </location>
</feature>
<evidence type="ECO:0000256" key="10">
    <source>
        <dbReference type="SAM" id="Phobius"/>
    </source>
</evidence>
<feature type="transmembrane region" description="Helical" evidence="10">
    <location>
        <begin position="293"/>
        <end position="316"/>
    </location>
</feature>
<dbReference type="InterPro" id="IPR030659">
    <property type="entry name" value="SecY_CS"/>
</dbReference>
<keyword evidence="11" id="KW-0934">Plastid</keyword>
<dbReference type="GO" id="GO:0016020">
    <property type="term" value="C:membrane"/>
    <property type="evidence" value="ECO:0007669"/>
    <property type="project" value="UniProtKB-SubCell"/>
</dbReference>
<gene>
    <name evidence="11" type="primary">secY</name>
</gene>
<reference evidence="11" key="1">
    <citation type="journal article" date="2021" name="Eur. J. Phycol.">
        <title>High-throughput sequencing of the kelp Alaria (Phaeophyceae) reveals epi-endobiotic associations, including a likely phaeophycean parasite.</title>
        <authorList>
            <person name="Bringloe T.T."/>
            <person name="Sauermann R."/>
            <person name="Krause-Jensen D."/>
            <person name="Olesen B."/>
            <person name="Klimova A."/>
            <person name="Klochkova T.A."/>
            <person name="Verbruggen H."/>
        </authorList>
    </citation>
    <scope>NUCLEOTIDE SEQUENCE</scope>
</reference>
<evidence type="ECO:0000256" key="5">
    <source>
        <dbReference type="ARBA" id="ARBA00022927"/>
    </source>
</evidence>
<feature type="transmembrane region" description="Helical" evidence="10">
    <location>
        <begin position="119"/>
        <end position="137"/>
    </location>
</feature>
<dbReference type="HAMAP" id="MF_01465">
    <property type="entry name" value="SecY"/>
    <property type="match status" value="1"/>
</dbReference>
<keyword evidence="6 10" id="KW-1133">Transmembrane helix</keyword>
<feature type="transmembrane region" description="Helical" evidence="10">
    <location>
        <begin position="17"/>
        <end position="38"/>
    </location>
</feature>
<feature type="transmembrane region" description="Helical" evidence="10">
    <location>
        <begin position="206"/>
        <end position="226"/>
    </location>
</feature>
<accession>A0A8E5BDF1</accession>
<dbReference type="PIRSF" id="PIRSF004557">
    <property type="entry name" value="SecY"/>
    <property type="match status" value="1"/>
</dbReference>
<evidence type="ECO:0000256" key="2">
    <source>
        <dbReference type="ARBA" id="ARBA00005751"/>
    </source>
</evidence>
<dbReference type="Pfam" id="PF00344">
    <property type="entry name" value="SecY"/>
    <property type="match status" value="1"/>
</dbReference>
<dbReference type="EMBL" id="MW266086">
    <property type="protein sequence ID" value="QSV12699.1"/>
    <property type="molecule type" value="Genomic_DNA"/>
</dbReference>
<keyword evidence="3" id="KW-0813">Transport</keyword>
<keyword evidence="4 10" id="KW-0812">Transmembrane</keyword>